<dbReference type="PANTHER" id="PTHR35546:SF105">
    <property type="entry name" value="OS05G0139200 PROTEIN"/>
    <property type="match status" value="1"/>
</dbReference>
<feature type="domain" description="F-box protein At3g26010-like beta-propeller" evidence="1">
    <location>
        <begin position="6"/>
        <end position="215"/>
    </location>
</feature>
<dbReference type="Gramene" id="TVU50137">
    <property type="protein sequence ID" value="TVU50137"/>
    <property type="gene ID" value="EJB05_01494"/>
</dbReference>
<reference evidence="2 3" key="1">
    <citation type="journal article" date="2019" name="Sci. Rep.">
        <title>A high-quality genome of Eragrostis curvula grass provides insights into Poaceae evolution and supports new strategies to enhance forage quality.</title>
        <authorList>
            <person name="Carballo J."/>
            <person name="Santos B.A.C.M."/>
            <person name="Zappacosta D."/>
            <person name="Garbus I."/>
            <person name="Selva J.P."/>
            <person name="Gallo C.A."/>
            <person name="Diaz A."/>
            <person name="Albertini E."/>
            <person name="Caccamo M."/>
            <person name="Echenique V."/>
        </authorList>
    </citation>
    <scope>NUCLEOTIDE SEQUENCE [LARGE SCALE GENOMIC DNA]</scope>
    <source>
        <strain evidence="3">cv. Victoria</strain>
        <tissue evidence="2">Leaf</tissue>
    </source>
</reference>
<name>A0A5J9WQD6_9POAL</name>
<sequence length="217" mass="24339">MLDGCNGLFLCRCFRFADPKEFDYLVINPATEKWVTVPVPRRRSDQVGTARLGFDPAFSSHFHVFVFQLDWFGDGHDDNDGDGLVLGLKIYSSETGLWSYKHNGWSDELTLPSDCKSAFVNGMLYVVRAEFMIGAVDVEGKTWRIIDFPYSEKPFLDAAPGYIDVSQGQLHLAIGICDVTGHILGILVLEDGNSEEWTLKHPVSFEHLVGWQYVPSG</sequence>
<dbReference type="PANTHER" id="PTHR35546">
    <property type="entry name" value="F-BOX PROTEIN INTERACTION DOMAIN PROTEIN-RELATED"/>
    <property type="match status" value="1"/>
</dbReference>
<dbReference type="EMBL" id="RWGY01000002">
    <property type="protein sequence ID" value="TVU50137.1"/>
    <property type="molecule type" value="Genomic_DNA"/>
</dbReference>
<evidence type="ECO:0000313" key="3">
    <source>
        <dbReference type="Proteomes" id="UP000324897"/>
    </source>
</evidence>
<keyword evidence="3" id="KW-1185">Reference proteome</keyword>
<dbReference type="Pfam" id="PF24750">
    <property type="entry name" value="b-prop_At3g26010-like"/>
    <property type="match status" value="1"/>
</dbReference>
<proteinExistence type="predicted"/>
<evidence type="ECO:0000259" key="1">
    <source>
        <dbReference type="Pfam" id="PF24750"/>
    </source>
</evidence>
<comment type="caution">
    <text evidence="2">The sequence shown here is derived from an EMBL/GenBank/DDBJ whole genome shotgun (WGS) entry which is preliminary data.</text>
</comment>
<organism evidence="2 3">
    <name type="scientific">Eragrostis curvula</name>
    <name type="common">weeping love grass</name>
    <dbReference type="NCBI Taxonomy" id="38414"/>
    <lineage>
        <taxon>Eukaryota</taxon>
        <taxon>Viridiplantae</taxon>
        <taxon>Streptophyta</taxon>
        <taxon>Embryophyta</taxon>
        <taxon>Tracheophyta</taxon>
        <taxon>Spermatophyta</taxon>
        <taxon>Magnoliopsida</taxon>
        <taxon>Liliopsida</taxon>
        <taxon>Poales</taxon>
        <taxon>Poaceae</taxon>
        <taxon>PACMAD clade</taxon>
        <taxon>Chloridoideae</taxon>
        <taxon>Eragrostideae</taxon>
        <taxon>Eragrostidinae</taxon>
        <taxon>Eragrostis</taxon>
    </lineage>
</organism>
<dbReference type="AlphaFoldDB" id="A0A5J9WQD6"/>
<protein>
    <recommendedName>
        <fullName evidence="1">F-box protein At3g26010-like beta-propeller domain-containing protein</fullName>
    </recommendedName>
</protein>
<accession>A0A5J9WQD6</accession>
<gene>
    <name evidence="2" type="ORF">EJB05_01494</name>
</gene>
<dbReference type="InterPro" id="IPR056592">
    <property type="entry name" value="Beta-prop_At3g26010-like"/>
</dbReference>
<feature type="non-terminal residue" evidence="2">
    <location>
        <position position="1"/>
    </location>
</feature>
<dbReference type="OrthoDB" id="1848451at2759"/>
<dbReference type="Proteomes" id="UP000324897">
    <property type="component" value="Chromosome 6"/>
</dbReference>
<dbReference type="InterPro" id="IPR055290">
    <property type="entry name" value="At3g26010-like"/>
</dbReference>
<evidence type="ECO:0000313" key="2">
    <source>
        <dbReference type="EMBL" id="TVU50137.1"/>
    </source>
</evidence>